<name>A0A0S1MJ94_PHAPC</name>
<reference evidence="2" key="1">
    <citation type="submission" date="2015-07" db="EMBL/GenBank/DDBJ databases">
        <title>Elucidating the P. pachyrhizi secretome and potential effectors.</title>
        <authorList>
            <person name="de Carvalho M.C.C.G."/>
            <person name="Nascimento L.C."/>
            <person name="Darben L.M."/>
            <person name="Polizel-Podanosqui A.M."/>
            <person name="Lopes-Caitar V.S."/>
            <person name="Rocha C.S."/>
            <person name="Qi M."/>
            <person name="Carazolle M."/>
            <person name="Kuwahara M.K."/>
            <person name="Pereira G.A.G."/>
            <person name="Abdelnoor R.V."/>
            <person name="Whitham S.A."/>
            <person name="Marcelino-Guimaraes F.C."/>
        </authorList>
    </citation>
    <scope>NUCLEOTIDE SEQUENCE</scope>
</reference>
<feature type="transmembrane region" description="Helical" evidence="1">
    <location>
        <begin position="12"/>
        <end position="37"/>
    </location>
</feature>
<dbReference type="AlphaFoldDB" id="A0A0S1MJ94"/>
<sequence length="40" mass="4411">MYLCRASCEMRISVVPVSTIPALFSMIVFLPAVIVILTPK</sequence>
<keyword evidence="1" id="KW-1133">Transmembrane helix</keyword>
<keyword evidence="1" id="KW-0812">Transmembrane</keyword>
<organism evidence="2">
    <name type="scientific">Phakopsora pachyrhizi</name>
    <name type="common">Asian soybean rust disease fungus</name>
    <dbReference type="NCBI Taxonomy" id="170000"/>
    <lineage>
        <taxon>Eukaryota</taxon>
        <taxon>Fungi</taxon>
        <taxon>Dikarya</taxon>
        <taxon>Basidiomycota</taxon>
        <taxon>Pucciniomycotina</taxon>
        <taxon>Pucciniomycetes</taxon>
        <taxon>Pucciniales</taxon>
        <taxon>Phakopsoraceae</taxon>
        <taxon>Phakopsora</taxon>
    </lineage>
</organism>
<protein>
    <submittedName>
        <fullName evidence="2">Aspartic peptidase A1</fullName>
    </submittedName>
</protein>
<accession>A0A0S1MJ94</accession>
<dbReference type="EMBL" id="KT246839">
    <property type="protein sequence ID" value="ALL40930.1"/>
    <property type="molecule type" value="mRNA"/>
</dbReference>
<keyword evidence="1" id="KW-0472">Membrane</keyword>
<proteinExistence type="evidence at transcript level"/>
<evidence type="ECO:0000313" key="2">
    <source>
        <dbReference type="EMBL" id="ALL40930.1"/>
    </source>
</evidence>
<evidence type="ECO:0000256" key="1">
    <source>
        <dbReference type="SAM" id="Phobius"/>
    </source>
</evidence>